<reference evidence="3 4" key="1">
    <citation type="submission" date="2019-04" db="EMBL/GenBank/DDBJ databases">
        <title>Taxonomy of novel Haliea sp. from mangrove soil of West Coast of India.</title>
        <authorList>
            <person name="Verma A."/>
            <person name="Kumar P."/>
            <person name="Krishnamurthi S."/>
        </authorList>
    </citation>
    <scope>NUCLEOTIDE SEQUENCE [LARGE SCALE GENOMIC DNA]</scope>
    <source>
        <strain evidence="3 4">SAOS-164</strain>
    </source>
</reference>
<feature type="transmembrane region" description="Helical" evidence="1">
    <location>
        <begin position="387"/>
        <end position="410"/>
    </location>
</feature>
<feature type="transmembrane region" description="Helical" evidence="1">
    <location>
        <begin position="182"/>
        <end position="199"/>
    </location>
</feature>
<feature type="transmembrane region" description="Helical" evidence="1">
    <location>
        <begin position="115"/>
        <end position="138"/>
    </location>
</feature>
<dbReference type="OrthoDB" id="8206682at2"/>
<feature type="transmembrane region" description="Helical" evidence="1">
    <location>
        <begin position="71"/>
        <end position="94"/>
    </location>
</feature>
<feature type="transmembrane region" description="Helical" evidence="1">
    <location>
        <begin position="205"/>
        <end position="223"/>
    </location>
</feature>
<dbReference type="GO" id="GO:0016747">
    <property type="term" value="F:acyltransferase activity, transferring groups other than amino-acyl groups"/>
    <property type="evidence" value="ECO:0007669"/>
    <property type="project" value="InterPro"/>
</dbReference>
<evidence type="ECO:0000313" key="3">
    <source>
        <dbReference type="EMBL" id="TGD73496.1"/>
    </source>
</evidence>
<organism evidence="3 4">
    <name type="scientific">Mangrovimicrobium sediminis</name>
    <dbReference type="NCBI Taxonomy" id="2562682"/>
    <lineage>
        <taxon>Bacteria</taxon>
        <taxon>Pseudomonadati</taxon>
        <taxon>Pseudomonadota</taxon>
        <taxon>Gammaproteobacteria</taxon>
        <taxon>Cellvibrionales</taxon>
        <taxon>Halieaceae</taxon>
        <taxon>Mangrovimicrobium</taxon>
    </lineage>
</organism>
<keyword evidence="3" id="KW-0012">Acyltransferase</keyword>
<keyword evidence="3" id="KW-0808">Transferase</keyword>
<evidence type="ECO:0000313" key="4">
    <source>
        <dbReference type="Proteomes" id="UP000298050"/>
    </source>
</evidence>
<dbReference type="EMBL" id="SRLE01000007">
    <property type="protein sequence ID" value="TGD73496.1"/>
    <property type="molecule type" value="Genomic_DNA"/>
</dbReference>
<keyword evidence="1" id="KW-1133">Transmembrane helix</keyword>
<feature type="transmembrane region" description="Helical" evidence="1">
    <location>
        <begin position="274"/>
        <end position="291"/>
    </location>
</feature>
<gene>
    <name evidence="3" type="ORF">E4634_10725</name>
</gene>
<name>A0A4Z0M229_9GAMM</name>
<keyword evidence="1" id="KW-0812">Transmembrane</keyword>
<dbReference type="InterPro" id="IPR002656">
    <property type="entry name" value="Acyl_transf_3_dom"/>
</dbReference>
<evidence type="ECO:0000259" key="2">
    <source>
        <dbReference type="Pfam" id="PF01757"/>
    </source>
</evidence>
<proteinExistence type="predicted"/>
<feature type="transmembrane region" description="Helical" evidence="1">
    <location>
        <begin position="422"/>
        <end position="439"/>
    </location>
</feature>
<feature type="domain" description="Acyltransferase 3" evidence="2">
    <location>
        <begin position="24"/>
        <end position="371"/>
    </location>
</feature>
<accession>A0A4Z0M229</accession>
<evidence type="ECO:0000256" key="1">
    <source>
        <dbReference type="SAM" id="Phobius"/>
    </source>
</evidence>
<protein>
    <submittedName>
        <fullName evidence="3">Acyltransferase</fullName>
    </submittedName>
</protein>
<keyword evidence="4" id="KW-1185">Reference proteome</keyword>
<dbReference type="Proteomes" id="UP000298050">
    <property type="component" value="Unassembled WGS sequence"/>
</dbReference>
<dbReference type="AlphaFoldDB" id="A0A4Z0M229"/>
<sequence>MENNTMSIWSQASQLAAQTPENRNRYVDFLRALSIMFVISGHWLITTGHYLPASGDIQPILALEVMPWTQWLTWGFQVMPIFFIVGGYSNAISLESAQRKQLSYAQWLATRLHRLLTPLLLLVLFWVLLSFGLGMSSAKPETIRFLSRAALVPTWFLAIYTMIVLLAPAAHRLWRRWGMPSLFGFIALAALTDIAFFVLDWRWAGWTNYFWVWLAMHHLGFAWRDGRLGGTLAMLGLAALGLAALVALIFIGPYPLAMAGSPGEAVSNTLPPKVTLVALGLFQFGLLMAIEKPLQRWLSRLRVWTACVLVNSMIMTIYLWHMTVLLVVLAAGWFLDGFGFHTAPGGADWWATRPVWLALLTVLLVPLALLLSPLERVSRPADAPLPAAWRLVGGAILAGAGITLATLLGFDGAVASLKTTGTIALILGGGWLAGLAPPLPKRG</sequence>
<feature type="transmembrane region" description="Helical" evidence="1">
    <location>
        <begin position="150"/>
        <end position="170"/>
    </location>
</feature>
<feature type="transmembrane region" description="Helical" evidence="1">
    <location>
        <begin position="29"/>
        <end position="51"/>
    </location>
</feature>
<comment type="caution">
    <text evidence="3">The sequence shown here is derived from an EMBL/GenBank/DDBJ whole genome shotgun (WGS) entry which is preliminary data.</text>
</comment>
<feature type="transmembrane region" description="Helical" evidence="1">
    <location>
        <begin position="355"/>
        <end position="375"/>
    </location>
</feature>
<dbReference type="Pfam" id="PF01757">
    <property type="entry name" value="Acyl_transf_3"/>
    <property type="match status" value="1"/>
</dbReference>
<keyword evidence="1" id="KW-0472">Membrane</keyword>
<feature type="transmembrane region" description="Helical" evidence="1">
    <location>
        <begin position="303"/>
        <end position="335"/>
    </location>
</feature>
<feature type="transmembrane region" description="Helical" evidence="1">
    <location>
        <begin position="235"/>
        <end position="254"/>
    </location>
</feature>